<keyword evidence="3" id="KW-1185">Reference proteome</keyword>
<accession>A0A1Y2N8U0</accession>
<organism evidence="2 3">
    <name type="scientific">Pseudonocardia autotrophica</name>
    <name type="common">Amycolata autotrophica</name>
    <name type="synonym">Nocardia autotrophica</name>
    <dbReference type="NCBI Taxonomy" id="2074"/>
    <lineage>
        <taxon>Bacteria</taxon>
        <taxon>Bacillati</taxon>
        <taxon>Actinomycetota</taxon>
        <taxon>Actinomycetes</taxon>
        <taxon>Pseudonocardiales</taxon>
        <taxon>Pseudonocardiaceae</taxon>
        <taxon>Pseudonocardia</taxon>
    </lineage>
</organism>
<evidence type="ECO:0000313" key="2">
    <source>
        <dbReference type="EMBL" id="OSY43487.1"/>
    </source>
</evidence>
<dbReference type="STRING" id="2074.BG845_00430"/>
<gene>
    <name evidence="2" type="ORF">BG845_00430</name>
</gene>
<protein>
    <submittedName>
        <fullName evidence="2">Uncharacterized protein</fullName>
    </submittedName>
</protein>
<dbReference type="EMBL" id="MIGB01000002">
    <property type="protein sequence ID" value="OSY43487.1"/>
    <property type="molecule type" value="Genomic_DNA"/>
</dbReference>
<feature type="compositionally biased region" description="Gly residues" evidence="1">
    <location>
        <begin position="41"/>
        <end position="51"/>
    </location>
</feature>
<reference evidence="2 3" key="1">
    <citation type="submission" date="2016-09" db="EMBL/GenBank/DDBJ databases">
        <title>Pseudonocardia autotrophica DSM535, a candidate organism with high potential of specific P450 cytochromes.</title>
        <authorList>
            <person name="Grumaz C."/>
            <person name="Vainshtein Y."/>
            <person name="Kirstahler P."/>
            <person name="Sohn K."/>
        </authorList>
    </citation>
    <scope>NUCLEOTIDE SEQUENCE [LARGE SCALE GENOMIC DNA]</scope>
    <source>
        <strain evidence="2 3">DSM 535</strain>
    </source>
</reference>
<name>A0A1Y2N8U0_PSEAH</name>
<dbReference type="AlphaFoldDB" id="A0A1Y2N8U0"/>
<sequence>MAGHRSRAPATGQIGTRARYPTPADDDGGPREPEHSRGPPSGAGVGTGHIGTGQTVHVCMIRAPSRRAVSWASRTSSGLIGFTPSIMSISRMPYSAAAEKRQA</sequence>
<proteinExistence type="predicted"/>
<evidence type="ECO:0000256" key="1">
    <source>
        <dbReference type="SAM" id="MobiDB-lite"/>
    </source>
</evidence>
<evidence type="ECO:0000313" key="3">
    <source>
        <dbReference type="Proteomes" id="UP000194360"/>
    </source>
</evidence>
<feature type="compositionally biased region" description="Basic and acidic residues" evidence="1">
    <location>
        <begin position="28"/>
        <end position="37"/>
    </location>
</feature>
<dbReference type="Proteomes" id="UP000194360">
    <property type="component" value="Unassembled WGS sequence"/>
</dbReference>
<feature type="region of interest" description="Disordered" evidence="1">
    <location>
        <begin position="1"/>
        <end position="51"/>
    </location>
</feature>
<comment type="caution">
    <text evidence="2">The sequence shown here is derived from an EMBL/GenBank/DDBJ whole genome shotgun (WGS) entry which is preliminary data.</text>
</comment>